<keyword evidence="4" id="KW-0479">Metal-binding</keyword>
<dbReference type="InterPro" id="IPR046945">
    <property type="entry name" value="RHMD-like"/>
</dbReference>
<dbReference type="PANTHER" id="PTHR13794:SF58">
    <property type="entry name" value="MITOCHONDRIAL ENOLASE SUPERFAMILY MEMBER 1"/>
    <property type="match status" value="1"/>
</dbReference>
<dbReference type="Pfam" id="PF02746">
    <property type="entry name" value="MR_MLE_N"/>
    <property type="match status" value="1"/>
</dbReference>
<dbReference type="SUPFAM" id="SSF51604">
    <property type="entry name" value="Enolase C-terminal domain-like"/>
    <property type="match status" value="1"/>
</dbReference>
<dbReference type="SFLD" id="SFLDS00001">
    <property type="entry name" value="Enolase"/>
    <property type="match status" value="1"/>
</dbReference>
<evidence type="ECO:0000313" key="8">
    <source>
        <dbReference type="EMBL" id="TWT47560.1"/>
    </source>
</evidence>
<dbReference type="InterPro" id="IPR029017">
    <property type="entry name" value="Enolase-like_N"/>
</dbReference>
<dbReference type="GO" id="GO:0009063">
    <property type="term" value="P:amino acid catabolic process"/>
    <property type="evidence" value="ECO:0007669"/>
    <property type="project" value="InterPro"/>
</dbReference>
<keyword evidence="9" id="KW-1185">Reference proteome</keyword>
<dbReference type="SMART" id="SM00922">
    <property type="entry name" value="MR_MLE"/>
    <property type="match status" value="1"/>
</dbReference>
<dbReference type="SFLD" id="SFLDG00179">
    <property type="entry name" value="mandelate_racemase"/>
    <property type="match status" value="1"/>
</dbReference>
<dbReference type="CDD" id="cd03324">
    <property type="entry name" value="rTSbeta_L-fuconate_dehydratase"/>
    <property type="match status" value="1"/>
</dbReference>
<dbReference type="InterPro" id="IPR029065">
    <property type="entry name" value="Enolase_C-like"/>
</dbReference>
<dbReference type="AlphaFoldDB" id="A0A5C5WA73"/>
<dbReference type="Pfam" id="PF13378">
    <property type="entry name" value="MR_MLE_C"/>
    <property type="match status" value="1"/>
</dbReference>
<dbReference type="InterPro" id="IPR013342">
    <property type="entry name" value="Mandelate_racemase_C"/>
</dbReference>
<dbReference type="PROSITE" id="PS00909">
    <property type="entry name" value="MR_MLE_2"/>
    <property type="match status" value="1"/>
</dbReference>
<keyword evidence="6 8" id="KW-0456">Lyase</keyword>
<evidence type="ECO:0000256" key="2">
    <source>
        <dbReference type="ARBA" id="ARBA00001946"/>
    </source>
</evidence>
<dbReference type="InterPro" id="IPR018110">
    <property type="entry name" value="Mandel_Rmase/mucon_lact_enz_CS"/>
</dbReference>
<organism evidence="8 9">
    <name type="scientific">Botrimarina hoheduenensis</name>
    <dbReference type="NCBI Taxonomy" id="2528000"/>
    <lineage>
        <taxon>Bacteria</taxon>
        <taxon>Pseudomonadati</taxon>
        <taxon>Planctomycetota</taxon>
        <taxon>Planctomycetia</taxon>
        <taxon>Pirellulales</taxon>
        <taxon>Lacipirellulaceae</taxon>
        <taxon>Botrimarina</taxon>
    </lineage>
</organism>
<dbReference type="InterPro" id="IPR036849">
    <property type="entry name" value="Enolase-like_C_sf"/>
</dbReference>
<gene>
    <name evidence="8" type="ORF">Pla111_11750</name>
</gene>
<dbReference type="SUPFAM" id="SSF54826">
    <property type="entry name" value="Enolase N-terminal domain-like"/>
    <property type="match status" value="1"/>
</dbReference>
<dbReference type="Gene3D" id="3.30.390.10">
    <property type="entry name" value="Enolase-like, N-terminal domain"/>
    <property type="match status" value="1"/>
</dbReference>
<evidence type="ECO:0000256" key="5">
    <source>
        <dbReference type="ARBA" id="ARBA00022842"/>
    </source>
</evidence>
<dbReference type="GO" id="GO:0000287">
    <property type="term" value="F:magnesium ion binding"/>
    <property type="evidence" value="ECO:0007669"/>
    <property type="project" value="TreeGrafter"/>
</dbReference>
<dbReference type="EMBL" id="SJPH01000002">
    <property type="protein sequence ID" value="TWT47560.1"/>
    <property type="molecule type" value="Genomic_DNA"/>
</dbReference>
<dbReference type="InterPro" id="IPR013341">
    <property type="entry name" value="Mandelate_racemase_N_dom"/>
</dbReference>
<dbReference type="Gene3D" id="3.20.20.120">
    <property type="entry name" value="Enolase-like C-terminal domain"/>
    <property type="match status" value="1"/>
</dbReference>
<name>A0A5C5WA73_9BACT</name>
<dbReference type="GO" id="GO:0050023">
    <property type="term" value="F:L-fuconate dehydratase activity"/>
    <property type="evidence" value="ECO:0007669"/>
    <property type="project" value="UniProtKB-EC"/>
</dbReference>
<dbReference type="PANTHER" id="PTHR13794">
    <property type="entry name" value="ENOLASE SUPERFAMILY, MANDELATE RACEMASE"/>
    <property type="match status" value="1"/>
</dbReference>
<dbReference type="FunFam" id="3.20.20.120:FF:000007">
    <property type="entry name" value="Mitochondrial enolase superfamily member 1"/>
    <property type="match status" value="1"/>
</dbReference>
<dbReference type="EC" id="4.2.1.68" evidence="3"/>
<evidence type="ECO:0000313" key="9">
    <source>
        <dbReference type="Proteomes" id="UP000318995"/>
    </source>
</evidence>
<proteinExistence type="predicted"/>
<accession>A0A5C5WA73</accession>
<comment type="cofactor">
    <cofactor evidence="2">
        <name>Mg(2+)</name>
        <dbReference type="ChEBI" id="CHEBI:18420"/>
    </cofactor>
</comment>
<dbReference type="Proteomes" id="UP000318995">
    <property type="component" value="Unassembled WGS sequence"/>
</dbReference>
<sequence>MNRAPTITSYEVIDLRFPTSDEAHGSDAMHADPDYSAAYVVLRTDVAGLEGHGLTFTLGRGTDVCVAAAERLCEMTIGLTLAEITRDFANFWRRLTSESQLRWLGPEKGVVHLATAAVVNAIWDLWAKAEGKPVWKLVADLTPEQLIGCIDFRYLGNALTRDEALRIVEANEPDKADREQRLRADGFPAYTTSAGWLGYSDDQIRQLCREAIADGWNAFKLKVGADQQDDRRRAALIREEIGPHRRLMIDANQRWEVGEAIEWVRALAEFDLWWVEEPTSPDDVVGHAEIARAIAPIGVATGEQCQNRVIFKQFLQLNAIAFCQIDSCRLGGLNEVLAVMLLAKKFGVPVCPHAGGVGLCEYVNHLIMIDYLRIGASLENRVCEFVDHLHEHFVDPCVVTGGAYRLPQAPGYSAQIHPETLAAYRYPDGPIWRERLGAKP</sequence>
<reference evidence="8 9" key="1">
    <citation type="submission" date="2019-02" db="EMBL/GenBank/DDBJ databases">
        <title>Deep-cultivation of Planctomycetes and their phenomic and genomic characterization uncovers novel biology.</title>
        <authorList>
            <person name="Wiegand S."/>
            <person name="Jogler M."/>
            <person name="Boedeker C."/>
            <person name="Pinto D."/>
            <person name="Vollmers J."/>
            <person name="Rivas-Marin E."/>
            <person name="Kohn T."/>
            <person name="Peeters S.H."/>
            <person name="Heuer A."/>
            <person name="Rast P."/>
            <person name="Oberbeckmann S."/>
            <person name="Bunk B."/>
            <person name="Jeske O."/>
            <person name="Meyerdierks A."/>
            <person name="Storesund J.E."/>
            <person name="Kallscheuer N."/>
            <person name="Luecker S."/>
            <person name="Lage O.M."/>
            <person name="Pohl T."/>
            <person name="Merkel B.J."/>
            <person name="Hornburger P."/>
            <person name="Mueller R.-W."/>
            <person name="Bruemmer F."/>
            <person name="Labrenz M."/>
            <person name="Spormann A.M."/>
            <person name="Op Den Camp H."/>
            <person name="Overmann J."/>
            <person name="Amann R."/>
            <person name="Jetten M.S.M."/>
            <person name="Mascher T."/>
            <person name="Medema M.H."/>
            <person name="Devos D.P."/>
            <person name="Kaster A.-K."/>
            <person name="Ovreas L."/>
            <person name="Rohde M."/>
            <person name="Galperin M.Y."/>
            <person name="Jogler C."/>
        </authorList>
    </citation>
    <scope>NUCLEOTIDE SEQUENCE [LARGE SCALE GENOMIC DNA]</scope>
    <source>
        <strain evidence="8 9">Pla111</strain>
    </source>
</reference>
<dbReference type="GO" id="GO:0016052">
    <property type="term" value="P:carbohydrate catabolic process"/>
    <property type="evidence" value="ECO:0007669"/>
    <property type="project" value="InterPro"/>
</dbReference>
<evidence type="ECO:0000256" key="1">
    <source>
        <dbReference type="ARBA" id="ARBA00001737"/>
    </source>
</evidence>
<protein>
    <recommendedName>
        <fullName evidence="3">L-fuconate dehydratase</fullName>
        <ecNumber evidence="3">4.2.1.68</ecNumber>
    </recommendedName>
</protein>
<evidence type="ECO:0000259" key="7">
    <source>
        <dbReference type="SMART" id="SM00922"/>
    </source>
</evidence>
<feature type="domain" description="Mandelate racemase/muconate lactonizing enzyme C-terminal" evidence="7">
    <location>
        <begin position="201"/>
        <end position="297"/>
    </location>
</feature>
<keyword evidence="5" id="KW-0460">Magnesium</keyword>
<evidence type="ECO:0000256" key="6">
    <source>
        <dbReference type="ARBA" id="ARBA00023239"/>
    </source>
</evidence>
<dbReference type="RefSeq" id="WP_197524793.1">
    <property type="nucleotide sequence ID" value="NZ_SJPH01000002.1"/>
</dbReference>
<dbReference type="InterPro" id="IPR034610">
    <property type="entry name" value="L-fuconate_dehydratase"/>
</dbReference>
<evidence type="ECO:0000256" key="4">
    <source>
        <dbReference type="ARBA" id="ARBA00022723"/>
    </source>
</evidence>
<comment type="catalytic activity">
    <reaction evidence="1">
        <text>L-fuconate = 2-dehydro-3-deoxy-L-fuconate + H2O</text>
        <dbReference type="Rhea" id="RHEA:22772"/>
        <dbReference type="ChEBI" id="CHEBI:15377"/>
        <dbReference type="ChEBI" id="CHEBI:21291"/>
        <dbReference type="ChEBI" id="CHEBI:37448"/>
        <dbReference type="EC" id="4.2.1.68"/>
    </reaction>
</comment>
<comment type="caution">
    <text evidence="8">The sequence shown here is derived from an EMBL/GenBank/DDBJ whole genome shotgun (WGS) entry which is preliminary data.</text>
</comment>
<dbReference type="SFLD" id="SFLDF00111">
    <property type="entry name" value="L-fuconate_dehydratase"/>
    <property type="match status" value="1"/>
</dbReference>
<evidence type="ECO:0000256" key="3">
    <source>
        <dbReference type="ARBA" id="ARBA00013142"/>
    </source>
</evidence>